<dbReference type="AlphaFoldDB" id="K0T257"/>
<comment type="caution">
    <text evidence="2">The sequence shown here is derived from an EMBL/GenBank/DDBJ whole genome shotgun (WGS) entry which is preliminary data.</text>
</comment>
<evidence type="ECO:0000313" key="3">
    <source>
        <dbReference type="Proteomes" id="UP000266841"/>
    </source>
</evidence>
<protein>
    <submittedName>
        <fullName evidence="2">Uncharacterized protein</fullName>
    </submittedName>
</protein>
<name>K0T257_THAOC</name>
<dbReference type="Proteomes" id="UP000266841">
    <property type="component" value="Unassembled WGS sequence"/>
</dbReference>
<evidence type="ECO:0000256" key="1">
    <source>
        <dbReference type="SAM" id="MobiDB-lite"/>
    </source>
</evidence>
<dbReference type="EMBL" id="AGNL01007497">
    <property type="protein sequence ID" value="EJK71214.1"/>
    <property type="molecule type" value="Genomic_DNA"/>
</dbReference>
<accession>K0T257</accession>
<feature type="region of interest" description="Disordered" evidence="1">
    <location>
        <begin position="78"/>
        <end position="110"/>
    </location>
</feature>
<organism evidence="2 3">
    <name type="scientific">Thalassiosira oceanica</name>
    <name type="common">Marine diatom</name>
    <dbReference type="NCBI Taxonomy" id="159749"/>
    <lineage>
        <taxon>Eukaryota</taxon>
        <taxon>Sar</taxon>
        <taxon>Stramenopiles</taxon>
        <taxon>Ochrophyta</taxon>
        <taxon>Bacillariophyta</taxon>
        <taxon>Coscinodiscophyceae</taxon>
        <taxon>Thalassiosirophycidae</taxon>
        <taxon>Thalassiosirales</taxon>
        <taxon>Thalassiosiraceae</taxon>
        <taxon>Thalassiosira</taxon>
    </lineage>
</organism>
<reference evidence="2 3" key="1">
    <citation type="journal article" date="2012" name="Genome Biol.">
        <title>Genome and low-iron response of an oceanic diatom adapted to chronic iron limitation.</title>
        <authorList>
            <person name="Lommer M."/>
            <person name="Specht M."/>
            <person name="Roy A.S."/>
            <person name="Kraemer L."/>
            <person name="Andreson R."/>
            <person name="Gutowska M.A."/>
            <person name="Wolf J."/>
            <person name="Bergner S.V."/>
            <person name="Schilhabel M.B."/>
            <person name="Klostermeier U.C."/>
            <person name="Beiko R.G."/>
            <person name="Rosenstiel P."/>
            <person name="Hippler M."/>
            <person name="Laroche J."/>
        </authorList>
    </citation>
    <scope>NUCLEOTIDE SEQUENCE [LARGE SCALE GENOMIC DNA]</scope>
    <source>
        <strain evidence="2 3">CCMP1005</strain>
    </source>
</reference>
<sequence>RLSCLSYVIGDDATSVAVLYSWSLTEVASCKEDTARGAAGNISGGVCRGGVWGLRGLDRDAEGQECAGFDGFAPLGQGGTAGNGPFDQRPPGTDDGVPGLAKEGYACPAG</sequence>
<gene>
    <name evidence="2" type="ORF">THAOC_07366</name>
</gene>
<feature type="non-terminal residue" evidence="2">
    <location>
        <position position="1"/>
    </location>
</feature>
<evidence type="ECO:0000313" key="2">
    <source>
        <dbReference type="EMBL" id="EJK71214.1"/>
    </source>
</evidence>
<keyword evidence="3" id="KW-1185">Reference proteome</keyword>
<proteinExistence type="predicted"/>